<evidence type="ECO:0000256" key="1">
    <source>
        <dbReference type="ARBA" id="ARBA00023118"/>
    </source>
</evidence>
<gene>
    <name evidence="3" type="ORF">KTA_30070</name>
</gene>
<dbReference type="InterPro" id="IPR005537">
    <property type="entry name" value="RAMP_III_fam"/>
</dbReference>
<organism evidence="3">
    <name type="scientific">Thermogemmatispora argillosa</name>
    <dbReference type="NCBI Taxonomy" id="2045280"/>
    <lineage>
        <taxon>Bacteria</taxon>
        <taxon>Bacillati</taxon>
        <taxon>Chloroflexota</taxon>
        <taxon>Ktedonobacteria</taxon>
        <taxon>Thermogemmatisporales</taxon>
        <taxon>Thermogemmatisporaceae</taxon>
        <taxon>Thermogemmatispora</taxon>
    </lineage>
</organism>
<protein>
    <submittedName>
        <fullName evidence="3">CRISPR-associated RAMP protein Csx10</fullName>
    </submittedName>
</protein>
<evidence type="ECO:0000313" key="3">
    <source>
        <dbReference type="EMBL" id="BBH94808.1"/>
    </source>
</evidence>
<reference evidence="3" key="1">
    <citation type="submission" date="2018-12" db="EMBL/GenBank/DDBJ databases">
        <title>Novel natural products biosynthetic potential of the class Ktedonobacteria.</title>
        <authorList>
            <person name="Zheng Y."/>
            <person name="Saitou A."/>
            <person name="Wang C.M."/>
            <person name="Toyoda A."/>
            <person name="Minakuchi Y."/>
            <person name="Sekiguchi Y."/>
            <person name="Ueda K."/>
            <person name="Takano H."/>
            <person name="Sakai Y."/>
            <person name="Yokota A."/>
            <person name="Yabe S."/>
        </authorList>
    </citation>
    <scope>NUCLEOTIDE SEQUENCE</scope>
    <source>
        <strain evidence="3">A3-2</strain>
    </source>
</reference>
<name>A0A455T4D8_9CHLR</name>
<dbReference type="AlphaFoldDB" id="A0A455T4D8"/>
<dbReference type="EMBL" id="AP019377">
    <property type="protein sequence ID" value="BBH94808.1"/>
    <property type="molecule type" value="Genomic_DNA"/>
</dbReference>
<dbReference type="GO" id="GO:0051607">
    <property type="term" value="P:defense response to virus"/>
    <property type="evidence" value="ECO:0007669"/>
    <property type="project" value="UniProtKB-KW"/>
</dbReference>
<sequence length="445" mass="49984">MKAFSLLLQARSPLAIRADHAPAGFDCLDYLPGTSLAGSLASLHRLLYPAQREEFRRLFLSGSVQFPDLLLAPLVVRNGSGTRQETPLSPVYPLPRTAQSCKRYPGFKSGNGPEASESGHGVYDTLFAWAAFALQSNDEPRAIKALQRQHLCKVCSAPMESIAGYYARQNGAFHLADYRGRRHLQTHTGIDRLRGTVQEEILYNREVLEEGTCFWGLLKAADEEAPLLQRFLEEAGHSGLVRIGTGRTRGLGAVELTLTPLQDPSLSLAGFRERLLTFDRRLRDYLTDYKIPEPCQGRKPFYFALTLYSPTILCDEFLRYRGRIDETTLAELLGSPFTSNDVRCLHTAAAVCRVTGWNDLWGLPRPAEYAIERGSVFLFAYWERSDVDLDRLIEALFRLEEEGVGRRRNEGFGCIRVSDPFHFEVLDHEHKGQGYPGESACDCCE</sequence>
<dbReference type="Pfam" id="PF03787">
    <property type="entry name" value="RAMPs"/>
    <property type="match status" value="1"/>
</dbReference>
<keyword evidence="1" id="KW-0051">Antiviral defense</keyword>
<feature type="domain" description="CRISPR type III-associated protein" evidence="2">
    <location>
        <begin position="10"/>
        <end position="255"/>
    </location>
</feature>
<proteinExistence type="predicted"/>
<accession>A0A455T4D8</accession>
<evidence type="ECO:0000259" key="2">
    <source>
        <dbReference type="Pfam" id="PF03787"/>
    </source>
</evidence>